<comment type="caution">
    <text evidence="2">The sequence shown here is derived from an EMBL/GenBank/DDBJ whole genome shotgun (WGS) entry which is preliminary data.</text>
</comment>
<dbReference type="SUPFAM" id="SSF46894">
    <property type="entry name" value="C-terminal effector domain of the bipartite response regulators"/>
    <property type="match status" value="1"/>
</dbReference>
<dbReference type="PANTHER" id="PTHR43214">
    <property type="entry name" value="TWO-COMPONENT RESPONSE REGULATOR"/>
    <property type="match status" value="1"/>
</dbReference>
<evidence type="ECO:0000313" key="2">
    <source>
        <dbReference type="EMBL" id="MDP9792928.1"/>
    </source>
</evidence>
<dbReference type="InterPro" id="IPR039420">
    <property type="entry name" value="WalR-like"/>
</dbReference>
<proteinExistence type="predicted"/>
<reference evidence="2 3" key="1">
    <citation type="submission" date="2023-07" db="EMBL/GenBank/DDBJ databases">
        <title>Sequencing the genomes of 1000 actinobacteria strains.</title>
        <authorList>
            <person name="Klenk H.-P."/>
        </authorList>
    </citation>
    <scope>NUCLEOTIDE SEQUENCE [LARGE SCALE GENOMIC DNA]</scope>
    <source>
        <strain evidence="2 3">DSM 44710</strain>
    </source>
</reference>
<accession>A0ABT9MNG3</accession>
<organism evidence="2 3">
    <name type="scientific">Catenuloplanes nepalensis</name>
    <dbReference type="NCBI Taxonomy" id="587533"/>
    <lineage>
        <taxon>Bacteria</taxon>
        <taxon>Bacillati</taxon>
        <taxon>Actinomycetota</taxon>
        <taxon>Actinomycetes</taxon>
        <taxon>Micromonosporales</taxon>
        <taxon>Micromonosporaceae</taxon>
        <taxon>Catenuloplanes</taxon>
    </lineage>
</organism>
<evidence type="ECO:0000313" key="3">
    <source>
        <dbReference type="Proteomes" id="UP001240984"/>
    </source>
</evidence>
<protein>
    <submittedName>
        <fullName evidence="2">DNA-binding NarL/FixJ family response regulator</fullName>
    </submittedName>
</protein>
<dbReference type="Gene3D" id="3.40.50.2300">
    <property type="match status" value="1"/>
</dbReference>
<dbReference type="Proteomes" id="UP001240984">
    <property type="component" value="Unassembled WGS sequence"/>
</dbReference>
<evidence type="ECO:0000256" key="1">
    <source>
        <dbReference type="ARBA" id="ARBA00023125"/>
    </source>
</evidence>
<dbReference type="InterPro" id="IPR011006">
    <property type="entry name" value="CheY-like_superfamily"/>
</dbReference>
<dbReference type="SUPFAM" id="SSF52172">
    <property type="entry name" value="CheY-like"/>
    <property type="match status" value="1"/>
</dbReference>
<dbReference type="EMBL" id="JAUSRA010000001">
    <property type="protein sequence ID" value="MDP9792928.1"/>
    <property type="molecule type" value="Genomic_DNA"/>
</dbReference>
<sequence>MLHIAVLDPLPLFGRGATTVLAAAGHEVQVPEDVRSWAESRRPAIVLLTLLAGSDWGLLAPLQDMPEVTVIAVLQNLHPAAIRAVRMGAQSVLPRTATPAVLLRTVEATADGQAVLPAEVLSMLAGAPPSGPATLSEERLSWLRRLAAGSTVAELADTAGYSERAMFRILKQVYRDMGVGNRMQAVLRAQELGWLPGDGRSVRGR</sequence>
<dbReference type="RefSeq" id="WP_306827813.1">
    <property type="nucleotide sequence ID" value="NZ_JAUSRA010000001.1"/>
</dbReference>
<name>A0ABT9MNG3_9ACTN</name>
<dbReference type="InterPro" id="IPR016032">
    <property type="entry name" value="Sig_transdc_resp-reg_C-effctor"/>
</dbReference>
<dbReference type="GO" id="GO:0003677">
    <property type="term" value="F:DNA binding"/>
    <property type="evidence" value="ECO:0007669"/>
    <property type="project" value="UniProtKB-KW"/>
</dbReference>
<keyword evidence="1 2" id="KW-0238">DNA-binding</keyword>
<keyword evidence="3" id="KW-1185">Reference proteome</keyword>
<gene>
    <name evidence="2" type="ORF">J2S43_001440</name>
</gene>